<proteinExistence type="predicted"/>
<evidence type="ECO:0000313" key="3">
    <source>
        <dbReference type="EMBL" id="KAL0329524.1"/>
    </source>
</evidence>
<comment type="caution">
    <text evidence="3">The sequence shown here is derived from an EMBL/GenBank/DDBJ whole genome shotgun (WGS) entry which is preliminary data.</text>
</comment>
<dbReference type="PANTHER" id="PTHR34189">
    <property type="entry name" value="TRANSMEMBRANE PROTEIN"/>
    <property type="match status" value="1"/>
</dbReference>
<feature type="region of interest" description="Disordered" evidence="1">
    <location>
        <begin position="1"/>
        <end position="27"/>
    </location>
</feature>
<evidence type="ECO:0000256" key="1">
    <source>
        <dbReference type="SAM" id="MobiDB-lite"/>
    </source>
</evidence>
<keyword evidence="2" id="KW-1133">Transmembrane helix</keyword>
<keyword evidence="2" id="KW-0472">Membrane</keyword>
<name>A0AAW2MD88_SESRA</name>
<keyword evidence="2" id="KW-0812">Transmembrane</keyword>
<dbReference type="EMBL" id="JACGWJ010000022">
    <property type="protein sequence ID" value="KAL0329524.1"/>
    <property type="molecule type" value="Genomic_DNA"/>
</dbReference>
<feature type="transmembrane region" description="Helical" evidence="2">
    <location>
        <begin position="52"/>
        <end position="75"/>
    </location>
</feature>
<dbReference type="PANTHER" id="PTHR34189:SF13">
    <property type="entry name" value="TRANSMEMBRANE PROTEIN"/>
    <property type="match status" value="1"/>
</dbReference>
<dbReference type="AlphaFoldDB" id="A0AAW2MD88"/>
<evidence type="ECO:0000256" key="2">
    <source>
        <dbReference type="SAM" id="Phobius"/>
    </source>
</evidence>
<organism evidence="3">
    <name type="scientific">Sesamum radiatum</name>
    <name type="common">Black benniseed</name>
    <dbReference type="NCBI Taxonomy" id="300843"/>
    <lineage>
        <taxon>Eukaryota</taxon>
        <taxon>Viridiplantae</taxon>
        <taxon>Streptophyta</taxon>
        <taxon>Embryophyta</taxon>
        <taxon>Tracheophyta</taxon>
        <taxon>Spermatophyta</taxon>
        <taxon>Magnoliopsida</taxon>
        <taxon>eudicotyledons</taxon>
        <taxon>Gunneridae</taxon>
        <taxon>Pentapetalae</taxon>
        <taxon>asterids</taxon>
        <taxon>lamiids</taxon>
        <taxon>Lamiales</taxon>
        <taxon>Pedaliaceae</taxon>
        <taxon>Sesamum</taxon>
    </lineage>
</organism>
<reference evidence="3" key="1">
    <citation type="submission" date="2020-06" db="EMBL/GenBank/DDBJ databases">
        <authorList>
            <person name="Li T."/>
            <person name="Hu X."/>
            <person name="Zhang T."/>
            <person name="Song X."/>
            <person name="Zhang H."/>
            <person name="Dai N."/>
            <person name="Sheng W."/>
            <person name="Hou X."/>
            <person name="Wei L."/>
        </authorList>
    </citation>
    <scope>NUCLEOTIDE SEQUENCE</scope>
    <source>
        <strain evidence="3">G02</strain>
        <tissue evidence="3">Leaf</tissue>
    </source>
</reference>
<reference evidence="3" key="2">
    <citation type="journal article" date="2024" name="Plant">
        <title>Genomic evolution and insights into agronomic trait innovations of Sesamum species.</title>
        <authorList>
            <person name="Miao H."/>
            <person name="Wang L."/>
            <person name="Qu L."/>
            <person name="Liu H."/>
            <person name="Sun Y."/>
            <person name="Le M."/>
            <person name="Wang Q."/>
            <person name="Wei S."/>
            <person name="Zheng Y."/>
            <person name="Lin W."/>
            <person name="Duan Y."/>
            <person name="Cao H."/>
            <person name="Xiong S."/>
            <person name="Wang X."/>
            <person name="Wei L."/>
            <person name="Li C."/>
            <person name="Ma Q."/>
            <person name="Ju M."/>
            <person name="Zhao R."/>
            <person name="Li G."/>
            <person name="Mu C."/>
            <person name="Tian Q."/>
            <person name="Mei H."/>
            <person name="Zhang T."/>
            <person name="Gao T."/>
            <person name="Zhang H."/>
        </authorList>
    </citation>
    <scope>NUCLEOTIDE SEQUENCE</scope>
    <source>
        <strain evidence="3">G02</strain>
    </source>
</reference>
<protein>
    <submittedName>
        <fullName evidence="3">Uncharacterized protein</fullName>
    </submittedName>
</protein>
<sequence length="148" mass="16139">MYRSGSSTRVSDEFSSHPSSTATTDAEQLLPTFSPESHLAKKEKIRLRSAETAVHIIPLLLVLCAAILCCSGGYLEVQMASIVAATISFMLEANDWKLGGGMVVRGWWVYKRYSCDGGADCVDSHGTGSWERGREMISSTVSLDLKEM</sequence>
<gene>
    <name evidence="3" type="ORF">Sradi_4939100</name>
</gene>
<accession>A0AAW2MD88</accession>
<feature type="compositionally biased region" description="Polar residues" evidence="1">
    <location>
        <begin position="16"/>
        <end position="26"/>
    </location>
</feature>